<reference evidence="2 3" key="1">
    <citation type="submission" date="2018-03" db="EMBL/GenBank/DDBJ databases">
        <title>Chitinolytic properties of Streptosporangium nondiastaticum TBG75A20.</title>
        <authorList>
            <person name="Gayathri V."/>
            <person name="Shiburaj S."/>
        </authorList>
    </citation>
    <scope>NUCLEOTIDE SEQUENCE [LARGE SCALE GENOMIC DNA]</scope>
    <source>
        <strain evidence="2 3">TBG75A20</strain>
    </source>
</reference>
<dbReference type="OrthoDB" id="3469983at2"/>
<keyword evidence="1" id="KW-0808">Transferase</keyword>
<dbReference type="InterPro" id="IPR029063">
    <property type="entry name" value="SAM-dependent_MTases_sf"/>
</dbReference>
<dbReference type="GO" id="GO:0008168">
    <property type="term" value="F:methyltransferase activity"/>
    <property type="evidence" value="ECO:0007669"/>
    <property type="project" value="UniProtKB-KW"/>
</dbReference>
<evidence type="ECO:0000256" key="1">
    <source>
        <dbReference type="ARBA" id="ARBA00022679"/>
    </source>
</evidence>
<keyword evidence="2" id="KW-0489">Methyltransferase</keyword>
<comment type="caution">
    <text evidence="2">The sequence shown here is derived from an EMBL/GenBank/DDBJ whole genome shotgun (WGS) entry which is preliminary data.</text>
</comment>
<sequence>MTKPSGSPADDRAVEHALNALWEQIYDPQTTAIIEKLPVQRDWRCLDVGCGAGSMAAWLAGRADRGTVLAVDTDTEQFAAERPANLTVRNLDIAEADFAPGSFDLILGRAVFEHLADPAAALERAVSWLAPGGWILLEDFYFLPSEHAPTAAGRALVDAYLQGWKAKGADMHWGRRLPSTLARAGLTSIGLHVTPLGPGQHAADNDLMRLRMKLQGPGLVENGLVSAEDLAAFVAGLDDPAARDVTTLEFSVWGRRPEA</sequence>
<dbReference type="Gene3D" id="3.40.50.150">
    <property type="entry name" value="Vaccinia Virus protein VP39"/>
    <property type="match status" value="1"/>
</dbReference>
<evidence type="ECO:0000313" key="3">
    <source>
        <dbReference type="Proteomes" id="UP000242427"/>
    </source>
</evidence>
<dbReference type="RefSeq" id="WP_106681129.1">
    <property type="nucleotide sequence ID" value="NZ_PXWG01000127.1"/>
</dbReference>
<dbReference type="CDD" id="cd02440">
    <property type="entry name" value="AdoMet_MTases"/>
    <property type="match status" value="1"/>
</dbReference>
<proteinExistence type="predicted"/>
<dbReference type="EMBL" id="PXWG01000127">
    <property type="protein sequence ID" value="PSJ25306.1"/>
    <property type="molecule type" value="Genomic_DNA"/>
</dbReference>
<dbReference type="GO" id="GO:0032259">
    <property type="term" value="P:methylation"/>
    <property type="evidence" value="ECO:0007669"/>
    <property type="project" value="UniProtKB-KW"/>
</dbReference>
<organism evidence="2 3">
    <name type="scientific">Streptosporangium nondiastaticum</name>
    <dbReference type="NCBI Taxonomy" id="35764"/>
    <lineage>
        <taxon>Bacteria</taxon>
        <taxon>Bacillati</taxon>
        <taxon>Actinomycetota</taxon>
        <taxon>Actinomycetes</taxon>
        <taxon>Streptosporangiales</taxon>
        <taxon>Streptosporangiaceae</taxon>
        <taxon>Streptosporangium</taxon>
    </lineage>
</organism>
<evidence type="ECO:0000313" key="2">
    <source>
        <dbReference type="EMBL" id="PSJ25306.1"/>
    </source>
</evidence>
<name>A0A9X7JKT8_9ACTN</name>
<dbReference type="PANTHER" id="PTHR43861:SF3">
    <property type="entry name" value="PUTATIVE (AFU_ORTHOLOGUE AFUA_2G14390)-RELATED"/>
    <property type="match status" value="1"/>
</dbReference>
<dbReference type="Proteomes" id="UP000242427">
    <property type="component" value="Unassembled WGS sequence"/>
</dbReference>
<protein>
    <submittedName>
        <fullName evidence="2">SAM-dependent methyltransferase</fullName>
    </submittedName>
</protein>
<gene>
    <name evidence="2" type="ORF">B7P34_28835</name>
</gene>
<keyword evidence="3" id="KW-1185">Reference proteome</keyword>
<accession>A0A9X7JKT8</accession>
<dbReference type="PANTHER" id="PTHR43861">
    <property type="entry name" value="TRANS-ACONITATE 2-METHYLTRANSFERASE-RELATED"/>
    <property type="match status" value="1"/>
</dbReference>
<dbReference type="AlphaFoldDB" id="A0A9X7JKT8"/>
<dbReference type="Pfam" id="PF13489">
    <property type="entry name" value="Methyltransf_23"/>
    <property type="match status" value="1"/>
</dbReference>
<dbReference type="SUPFAM" id="SSF53335">
    <property type="entry name" value="S-adenosyl-L-methionine-dependent methyltransferases"/>
    <property type="match status" value="1"/>
</dbReference>